<organism evidence="9 10">
    <name type="scientific">Anaeromyxobacter oryzae</name>
    <dbReference type="NCBI Taxonomy" id="2918170"/>
    <lineage>
        <taxon>Bacteria</taxon>
        <taxon>Pseudomonadati</taxon>
        <taxon>Myxococcota</taxon>
        <taxon>Myxococcia</taxon>
        <taxon>Myxococcales</taxon>
        <taxon>Cystobacterineae</taxon>
        <taxon>Anaeromyxobacteraceae</taxon>
        <taxon>Anaeromyxobacter</taxon>
    </lineage>
</organism>
<proteinExistence type="predicted"/>
<evidence type="ECO:0000256" key="6">
    <source>
        <dbReference type="SAM" id="MobiDB-lite"/>
    </source>
</evidence>
<dbReference type="Pfam" id="PF02085">
    <property type="entry name" value="Cytochrom_CIII"/>
    <property type="match status" value="1"/>
</dbReference>
<dbReference type="SUPFAM" id="SSF48695">
    <property type="entry name" value="Multiheme cytochromes"/>
    <property type="match status" value="1"/>
</dbReference>
<keyword evidence="4" id="KW-0249">Electron transport</keyword>
<dbReference type="PROSITE" id="PS51257">
    <property type="entry name" value="PROKAR_LIPOPROTEIN"/>
    <property type="match status" value="1"/>
</dbReference>
<dbReference type="InterPro" id="IPR036280">
    <property type="entry name" value="Multihaem_cyt_sf"/>
</dbReference>
<evidence type="ECO:0000256" key="4">
    <source>
        <dbReference type="ARBA" id="ARBA00022982"/>
    </source>
</evidence>
<feature type="signal peptide" evidence="7">
    <location>
        <begin position="1"/>
        <end position="23"/>
    </location>
</feature>
<evidence type="ECO:0000256" key="7">
    <source>
        <dbReference type="SAM" id="SignalP"/>
    </source>
</evidence>
<keyword evidence="1" id="KW-0813">Transport</keyword>
<keyword evidence="5" id="KW-0408">Iron</keyword>
<evidence type="ECO:0000256" key="5">
    <source>
        <dbReference type="ARBA" id="ARBA00023004"/>
    </source>
</evidence>
<sequence length="242" mass="24624">MRRVLPLTVLLAAACGGSSNAPAITMPSPDAHASLYFPANAASVHSGTTCGDCHDPQATSFAQFDCLHCHTGAHADQTALTATHAGVAGFELTSAGCYRCHRDGTGVNHVPFFPIASGAHAGVLCSQCHTDPANRKDPATLACAACHLQKDPALATKHTSATVPVVDYGATSAACVKCHADSQVDRGASHPGGESGPLGNSRHRSAGCTTCHSGFRTDKPWAASWSSTPGCVTCHPNGTGGN</sequence>
<name>A0ABN6MYI3_9BACT</name>
<dbReference type="Gene3D" id="3.90.10.10">
    <property type="entry name" value="Cytochrome C3"/>
    <property type="match status" value="1"/>
</dbReference>
<keyword evidence="2" id="KW-0349">Heme</keyword>
<keyword evidence="7" id="KW-0732">Signal</keyword>
<reference evidence="10" key="1">
    <citation type="journal article" date="2022" name="Int. J. Syst. Evol. Microbiol.">
        <title>Anaeromyxobacter oryzae sp. nov., Anaeromyxobacter diazotrophicus sp. nov. and Anaeromyxobacter paludicola sp. nov., isolated from paddy soils.</title>
        <authorList>
            <person name="Itoh H."/>
            <person name="Xu Z."/>
            <person name="Mise K."/>
            <person name="Masuda Y."/>
            <person name="Ushijima N."/>
            <person name="Hayakawa C."/>
            <person name="Shiratori Y."/>
            <person name="Senoo K."/>
        </authorList>
    </citation>
    <scope>NUCLEOTIDE SEQUENCE [LARGE SCALE GENOMIC DNA]</scope>
    <source>
        <strain evidence="10">Red232</strain>
    </source>
</reference>
<protein>
    <recommendedName>
        <fullName evidence="8">Class III cytochrome C domain-containing protein</fullName>
    </recommendedName>
</protein>
<keyword evidence="3" id="KW-0479">Metal-binding</keyword>
<dbReference type="InterPro" id="IPR020942">
    <property type="entry name" value="Cyt_c_III_dom"/>
</dbReference>
<dbReference type="RefSeq" id="WP_248355207.1">
    <property type="nucleotide sequence ID" value="NZ_AP025591.1"/>
</dbReference>
<feature type="domain" description="Class III cytochrome C" evidence="8">
    <location>
        <begin position="119"/>
        <end position="186"/>
    </location>
</feature>
<evidence type="ECO:0000256" key="3">
    <source>
        <dbReference type="ARBA" id="ARBA00022723"/>
    </source>
</evidence>
<evidence type="ECO:0000313" key="9">
    <source>
        <dbReference type="EMBL" id="BDG05981.1"/>
    </source>
</evidence>
<accession>A0ABN6MYI3</accession>
<evidence type="ECO:0000256" key="2">
    <source>
        <dbReference type="ARBA" id="ARBA00022617"/>
    </source>
</evidence>
<evidence type="ECO:0000313" key="10">
    <source>
        <dbReference type="Proteomes" id="UP001162891"/>
    </source>
</evidence>
<keyword evidence="10" id="KW-1185">Reference proteome</keyword>
<feature type="chain" id="PRO_5046294639" description="Class III cytochrome C domain-containing protein" evidence="7">
    <location>
        <begin position="24"/>
        <end position="242"/>
    </location>
</feature>
<dbReference type="Proteomes" id="UP001162891">
    <property type="component" value="Chromosome"/>
</dbReference>
<gene>
    <name evidence="9" type="ORF">AMOR_49770</name>
</gene>
<dbReference type="EMBL" id="AP025591">
    <property type="protein sequence ID" value="BDG05981.1"/>
    <property type="molecule type" value="Genomic_DNA"/>
</dbReference>
<feature type="region of interest" description="Disordered" evidence="6">
    <location>
        <begin position="186"/>
        <end position="205"/>
    </location>
</feature>
<evidence type="ECO:0000256" key="1">
    <source>
        <dbReference type="ARBA" id="ARBA00022448"/>
    </source>
</evidence>
<evidence type="ECO:0000259" key="8">
    <source>
        <dbReference type="Pfam" id="PF02085"/>
    </source>
</evidence>